<dbReference type="InterPro" id="IPR016181">
    <property type="entry name" value="Acyl_CoA_acyltransferase"/>
</dbReference>
<name>A0AAJ5BFH0_MYRPR</name>
<dbReference type="PROSITE" id="PS51186">
    <property type="entry name" value="GNAT"/>
    <property type="match status" value="1"/>
</dbReference>
<feature type="domain" description="N-acetyltransferase" evidence="1">
    <location>
        <begin position="22"/>
        <end position="171"/>
    </location>
</feature>
<dbReference type="CDD" id="cd04301">
    <property type="entry name" value="NAT_SF"/>
    <property type="match status" value="1"/>
</dbReference>
<gene>
    <name evidence="2" type="ORF">SAMN04488089_1236</name>
</gene>
<comment type="caution">
    <text evidence="2">The sequence shown here is derived from an EMBL/GenBank/DDBJ whole genome shotgun (WGS) entry which is preliminary data.</text>
</comment>
<organism evidence="2 3">
    <name type="scientific">Myroides profundi</name>
    <dbReference type="NCBI Taxonomy" id="480520"/>
    <lineage>
        <taxon>Bacteria</taxon>
        <taxon>Pseudomonadati</taxon>
        <taxon>Bacteroidota</taxon>
        <taxon>Flavobacteriia</taxon>
        <taxon>Flavobacteriales</taxon>
        <taxon>Flavobacteriaceae</taxon>
        <taxon>Myroides</taxon>
    </lineage>
</organism>
<dbReference type="InterPro" id="IPR000182">
    <property type="entry name" value="GNAT_dom"/>
</dbReference>
<accession>A0AAJ5BFH0</accession>
<dbReference type="PANTHER" id="PTHR43792:SF1">
    <property type="entry name" value="N-ACETYLTRANSFERASE DOMAIN-CONTAINING PROTEIN"/>
    <property type="match status" value="1"/>
</dbReference>
<dbReference type="Gene3D" id="3.40.630.30">
    <property type="match status" value="1"/>
</dbReference>
<dbReference type="KEGG" id="mpw:MPR_0718"/>
<dbReference type="RefSeq" id="WP_041889196.1">
    <property type="nucleotide sequence ID" value="NZ_CP010817.1"/>
</dbReference>
<evidence type="ECO:0000313" key="2">
    <source>
        <dbReference type="EMBL" id="SER64033.1"/>
    </source>
</evidence>
<evidence type="ECO:0000313" key="3">
    <source>
        <dbReference type="Proteomes" id="UP000183496"/>
    </source>
</evidence>
<dbReference type="PANTHER" id="PTHR43792">
    <property type="entry name" value="GNAT FAMILY, PUTATIVE (AFU_ORTHOLOGUE AFUA_3G00765)-RELATED-RELATED"/>
    <property type="match status" value="1"/>
</dbReference>
<proteinExistence type="predicted"/>
<sequence length="171" mass="20134">MILFTTKNLKIETIQLDKDSNALLKIHNCKDTMKWIPSNTNSWNTDTLKQKYIKNDFLYPQNLGIYKISLINELPTQIIGEVLLLRYSEQDNQLEIGYILHKEYWQKGYGTELLTGIEVYMSQSDMKIDLIAQLFESNIASRKLLEKMKYILIDKKELGTNSYKLIYQKKL</sequence>
<protein>
    <submittedName>
        <fullName evidence="2">Ribosomal-protein-alanine N-acetyltransferase</fullName>
    </submittedName>
</protein>
<dbReference type="Proteomes" id="UP000183496">
    <property type="component" value="Unassembled WGS sequence"/>
</dbReference>
<dbReference type="EMBL" id="FOFY01000023">
    <property type="protein sequence ID" value="SER64033.1"/>
    <property type="molecule type" value="Genomic_DNA"/>
</dbReference>
<evidence type="ECO:0000259" key="1">
    <source>
        <dbReference type="PROSITE" id="PS51186"/>
    </source>
</evidence>
<keyword evidence="3" id="KW-1185">Reference proteome</keyword>
<reference evidence="2 3" key="1">
    <citation type="submission" date="2016-10" db="EMBL/GenBank/DDBJ databases">
        <authorList>
            <person name="Varghese N."/>
            <person name="Submissions S."/>
        </authorList>
    </citation>
    <scope>NUCLEOTIDE SEQUENCE [LARGE SCALE GENOMIC DNA]</scope>
    <source>
        <strain evidence="3">DSM 19823 / KCTC 23066 / CCTCC M 208030 / D25</strain>
    </source>
</reference>
<dbReference type="SUPFAM" id="SSF55729">
    <property type="entry name" value="Acyl-CoA N-acyltransferases (Nat)"/>
    <property type="match status" value="1"/>
</dbReference>
<dbReference type="Pfam" id="PF13302">
    <property type="entry name" value="Acetyltransf_3"/>
    <property type="match status" value="1"/>
</dbReference>
<dbReference type="GO" id="GO:0016747">
    <property type="term" value="F:acyltransferase activity, transferring groups other than amino-acyl groups"/>
    <property type="evidence" value="ECO:0007669"/>
    <property type="project" value="InterPro"/>
</dbReference>
<dbReference type="AlphaFoldDB" id="A0AAJ5BFH0"/>
<dbReference type="InterPro" id="IPR051531">
    <property type="entry name" value="N-acetyltransferase"/>
</dbReference>